<dbReference type="Proteomes" id="UP000828390">
    <property type="component" value="Unassembled WGS sequence"/>
</dbReference>
<sequence length="100" mass="11684">MNPVSGQPLSKKGNLKLYDNYCTISYRREGWIQSCEHSGKQALRKIKSIQDGVQHGKVEDHGKYNEQNRRRHNNDRRDTGRSVHLQVLRSNLIQGWTQHC</sequence>
<reference evidence="2" key="2">
    <citation type="submission" date="2020-11" db="EMBL/GenBank/DDBJ databases">
        <authorList>
            <person name="McCartney M.A."/>
            <person name="Auch B."/>
            <person name="Kono T."/>
            <person name="Mallez S."/>
            <person name="Becker A."/>
            <person name="Gohl D.M."/>
            <person name="Silverstein K.A.T."/>
            <person name="Koren S."/>
            <person name="Bechman K.B."/>
            <person name="Herman A."/>
            <person name="Abrahante J.E."/>
            <person name="Garbe J."/>
        </authorList>
    </citation>
    <scope>NUCLEOTIDE SEQUENCE</scope>
    <source>
        <strain evidence="2">Duluth1</strain>
        <tissue evidence="2">Whole animal</tissue>
    </source>
</reference>
<name>A0A9D4M389_DREPO</name>
<protein>
    <submittedName>
        <fullName evidence="2">Uncharacterized protein</fullName>
    </submittedName>
</protein>
<gene>
    <name evidence="2" type="ORF">DPMN_033138</name>
</gene>
<proteinExistence type="predicted"/>
<reference evidence="2" key="1">
    <citation type="journal article" date="2019" name="bioRxiv">
        <title>The Genome of the Zebra Mussel, Dreissena polymorpha: A Resource for Invasive Species Research.</title>
        <authorList>
            <person name="McCartney M.A."/>
            <person name="Auch B."/>
            <person name="Kono T."/>
            <person name="Mallez S."/>
            <person name="Zhang Y."/>
            <person name="Obille A."/>
            <person name="Becker A."/>
            <person name="Abrahante J.E."/>
            <person name="Garbe J."/>
            <person name="Badalamenti J.P."/>
            <person name="Herman A."/>
            <person name="Mangelson H."/>
            <person name="Liachko I."/>
            <person name="Sullivan S."/>
            <person name="Sone E.D."/>
            <person name="Koren S."/>
            <person name="Silverstein K.A.T."/>
            <person name="Beckman K.B."/>
            <person name="Gohl D.M."/>
        </authorList>
    </citation>
    <scope>NUCLEOTIDE SEQUENCE</scope>
    <source>
        <strain evidence="2">Duluth1</strain>
        <tissue evidence="2">Whole animal</tissue>
    </source>
</reference>
<evidence type="ECO:0000313" key="2">
    <source>
        <dbReference type="EMBL" id="KAH3869960.1"/>
    </source>
</evidence>
<accession>A0A9D4M389</accession>
<organism evidence="2 3">
    <name type="scientific">Dreissena polymorpha</name>
    <name type="common">Zebra mussel</name>
    <name type="synonym">Mytilus polymorpha</name>
    <dbReference type="NCBI Taxonomy" id="45954"/>
    <lineage>
        <taxon>Eukaryota</taxon>
        <taxon>Metazoa</taxon>
        <taxon>Spiralia</taxon>
        <taxon>Lophotrochozoa</taxon>
        <taxon>Mollusca</taxon>
        <taxon>Bivalvia</taxon>
        <taxon>Autobranchia</taxon>
        <taxon>Heteroconchia</taxon>
        <taxon>Euheterodonta</taxon>
        <taxon>Imparidentia</taxon>
        <taxon>Neoheterodontei</taxon>
        <taxon>Myida</taxon>
        <taxon>Dreissenoidea</taxon>
        <taxon>Dreissenidae</taxon>
        <taxon>Dreissena</taxon>
    </lineage>
</organism>
<evidence type="ECO:0000313" key="3">
    <source>
        <dbReference type="Proteomes" id="UP000828390"/>
    </source>
</evidence>
<dbReference type="AlphaFoldDB" id="A0A9D4M389"/>
<comment type="caution">
    <text evidence="2">The sequence shown here is derived from an EMBL/GenBank/DDBJ whole genome shotgun (WGS) entry which is preliminary data.</text>
</comment>
<dbReference type="EMBL" id="JAIWYP010000002">
    <property type="protein sequence ID" value="KAH3869960.1"/>
    <property type="molecule type" value="Genomic_DNA"/>
</dbReference>
<evidence type="ECO:0000256" key="1">
    <source>
        <dbReference type="SAM" id="MobiDB-lite"/>
    </source>
</evidence>
<keyword evidence="3" id="KW-1185">Reference proteome</keyword>
<feature type="region of interest" description="Disordered" evidence="1">
    <location>
        <begin position="49"/>
        <end position="83"/>
    </location>
</feature>
<feature type="compositionally biased region" description="Basic and acidic residues" evidence="1">
    <location>
        <begin position="54"/>
        <end position="68"/>
    </location>
</feature>